<sequence>MRLWVSILPAARQQRLQERSLAEELMDANGAAQHVIEAVDRTGRFIVRCALTFTETFK</sequence>
<reference evidence="1 2" key="1">
    <citation type="submission" date="2023-11" db="EMBL/GenBank/DDBJ databases">
        <title>MicrobeMod: A computational toolkit for identifying prokaryotic methylation and restriction-modification with nanopore sequencing.</title>
        <authorList>
            <person name="Crits-Christoph A."/>
            <person name="Kang S.C."/>
            <person name="Lee H."/>
            <person name="Ostrov N."/>
        </authorList>
    </citation>
    <scope>NUCLEOTIDE SEQUENCE [LARGE SCALE GENOMIC DNA]</scope>
    <source>
        <strain evidence="1 2">ATCC BAA-805</strain>
    </source>
</reference>
<evidence type="ECO:0000313" key="2">
    <source>
        <dbReference type="Proteomes" id="UP001324794"/>
    </source>
</evidence>
<name>A0ABZ0YKE8_9GAMM</name>
<protein>
    <submittedName>
        <fullName evidence="1">Uncharacterized protein</fullName>
    </submittedName>
</protein>
<proteinExistence type="predicted"/>
<evidence type="ECO:0000313" key="1">
    <source>
        <dbReference type="EMBL" id="WQH12586.1"/>
    </source>
</evidence>
<accession>A0ABZ0YKE8</accession>
<dbReference type="RefSeq" id="WP_223288755.1">
    <property type="nucleotide sequence ID" value="NZ_CP140255.1"/>
</dbReference>
<dbReference type="Proteomes" id="UP001324794">
    <property type="component" value="Chromosome"/>
</dbReference>
<dbReference type="EMBL" id="CP140255">
    <property type="protein sequence ID" value="WQH12586.1"/>
    <property type="molecule type" value="Genomic_DNA"/>
</dbReference>
<keyword evidence="2" id="KW-1185">Reference proteome</keyword>
<organism evidence="1 2">
    <name type="scientific">Vreelandella neptunia</name>
    <dbReference type="NCBI Taxonomy" id="115551"/>
    <lineage>
        <taxon>Bacteria</taxon>
        <taxon>Pseudomonadati</taxon>
        <taxon>Pseudomonadota</taxon>
        <taxon>Gammaproteobacteria</taxon>
        <taxon>Oceanospirillales</taxon>
        <taxon>Halomonadaceae</taxon>
        <taxon>Vreelandella</taxon>
    </lineage>
</organism>
<gene>
    <name evidence="1" type="ORF">SR894_20960</name>
</gene>